<accession>A0AA88YVZ5</accession>
<name>A0AA88YVZ5_PINIB</name>
<feature type="domain" description="Macro" evidence="1">
    <location>
        <begin position="1"/>
        <end position="168"/>
    </location>
</feature>
<reference evidence="2" key="1">
    <citation type="submission" date="2019-08" db="EMBL/GenBank/DDBJ databases">
        <title>The improved chromosome-level genome for the pearl oyster Pinctada fucata martensii using PacBio sequencing and Hi-C.</title>
        <authorList>
            <person name="Zheng Z."/>
        </authorList>
    </citation>
    <scope>NUCLEOTIDE SEQUENCE</scope>
    <source>
        <strain evidence="2">ZZ-2019</strain>
        <tissue evidence="2">Adductor muscle</tissue>
    </source>
</reference>
<dbReference type="InterPro" id="IPR043472">
    <property type="entry name" value="Macro_dom-like"/>
</dbReference>
<dbReference type="SUPFAM" id="SSF52949">
    <property type="entry name" value="Macro domain-like"/>
    <property type="match status" value="1"/>
</dbReference>
<evidence type="ECO:0000313" key="2">
    <source>
        <dbReference type="EMBL" id="KAK3107437.1"/>
    </source>
</evidence>
<proteinExistence type="predicted"/>
<dbReference type="PROSITE" id="PS51154">
    <property type="entry name" value="MACRO"/>
    <property type="match status" value="1"/>
</dbReference>
<comment type="caution">
    <text evidence="2">The sequence shown here is derived from an EMBL/GenBank/DDBJ whole genome shotgun (WGS) entry which is preliminary data.</text>
</comment>
<keyword evidence="3" id="KW-1185">Reference proteome</keyword>
<dbReference type="EMBL" id="VSWD01000002">
    <property type="protein sequence ID" value="KAK3107437.1"/>
    <property type="molecule type" value="Genomic_DNA"/>
</dbReference>
<gene>
    <name evidence="2" type="ORF">FSP39_014602</name>
</gene>
<dbReference type="Proteomes" id="UP001186944">
    <property type="component" value="Unassembled WGS sequence"/>
</dbReference>
<evidence type="ECO:0000313" key="3">
    <source>
        <dbReference type="Proteomes" id="UP001186944"/>
    </source>
</evidence>
<evidence type="ECO:0000259" key="1">
    <source>
        <dbReference type="PROSITE" id="PS51154"/>
    </source>
</evidence>
<organism evidence="2 3">
    <name type="scientific">Pinctada imbricata</name>
    <name type="common">Atlantic pearl-oyster</name>
    <name type="synonym">Pinctada martensii</name>
    <dbReference type="NCBI Taxonomy" id="66713"/>
    <lineage>
        <taxon>Eukaryota</taxon>
        <taxon>Metazoa</taxon>
        <taxon>Spiralia</taxon>
        <taxon>Lophotrochozoa</taxon>
        <taxon>Mollusca</taxon>
        <taxon>Bivalvia</taxon>
        <taxon>Autobranchia</taxon>
        <taxon>Pteriomorphia</taxon>
        <taxon>Pterioida</taxon>
        <taxon>Pterioidea</taxon>
        <taxon>Pteriidae</taxon>
        <taxon>Pinctada</taxon>
    </lineage>
</organism>
<sequence length="168" mass="19315">MSVEYVRGDLLTLEVEAIAHVVNCLCVRPHGLSLTIAQRYPESDVYGRRRSQGGRNLAVYPDRGTPGTIVTYYSHHKYIVSLLAQWDYGTAHQRHKRHIPPYRDTREERTQWFRECLEALGDLEVNTIAFPYKMGCNLGGQPWPLYEELIGQFARQTGKRVLIVQKVG</sequence>
<dbReference type="InterPro" id="IPR002589">
    <property type="entry name" value="Macro_dom"/>
</dbReference>
<dbReference type="Gene3D" id="3.40.220.10">
    <property type="entry name" value="Leucine Aminopeptidase, subunit E, domain 1"/>
    <property type="match status" value="1"/>
</dbReference>
<dbReference type="AlphaFoldDB" id="A0AA88YVZ5"/>
<protein>
    <recommendedName>
        <fullName evidence="1">Macro domain-containing protein</fullName>
    </recommendedName>
</protein>